<dbReference type="EMBL" id="SORF01000001">
    <property type="protein sequence ID" value="TDY51045.1"/>
    <property type="molecule type" value="Genomic_DNA"/>
</dbReference>
<keyword evidence="4" id="KW-1185">Reference proteome</keyword>
<dbReference type="SUPFAM" id="SSF69500">
    <property type="entry name" value="DTD-like"/>
    <property type="match status" value="1"/>
</dbReference>
<dbReference type="Gene3D" id="3.50.80.10">
    <property type="entry name" value="D-tyrosyl-tRNA(Tyr) deacylase"/>
    <property type="match status" value="1"/>
</dbReference>
<organism evidence="3 4">
    <name type="scientific">Alicyclobacillus sacchari</name>
    <dbReference type="NCBI Taxonomy" id="392010"/>
    <lineage>
        <taxon>Bacteria</taxon>
        <taxon>Bacillati</taxon>
        <taxon>Bacillota</taxon>
        <taxon>Bacilli</taxon>
        <taxon>Bacillales</taxon>
        <taxon>Alicyclobacillaceae</taxon>
        <taxon>Alicyclobacillus</taxon>
    </lineage>
</organism>
<dbReference type="GO" id="GO:0005737">
    <property type="term" value="C:cytoplasm"/>
    <property type="evidence" value="ECO:0007669"/>
    <property type="project" value="UniProtKB-SubCell"/>
</dbReference>
<evidence type="ECO:0000313" key="4">
    <source>
        <dbReference type="Proteomes" id="UP000294581"/>
    </source>
</evidence>
<dbReference type="GO" id="GO:0000049">
    <property type="term" value="F:tRNA binding"/>
    <property type="evidence" value="ECO:0007669"/>
    <property type="project" value="UniProtKB-UniRule"/>
</dbReference>
<dbReference type="EC" id="3.1.1.96" evidence="2"/>
<dbReference type="Pfam" id="PF02580">
    <property type="entry name" value="Tyr_Deacylase"/>
    <property type="match status" value="1"/>
</dbReference>
<dbReference type="FunFam" id="3.50.80.10:FF:000001">
    <property type="entry name" value="D-aminoacyl-tRNA deacylase"/>
    <property type="match status" value="1"/>
</dbReference>
<comment type="caution">
    <text evidence="3">The sequence shown here is derived from an EMBL/GenBank/DDBJ whole genome shotgun (WGS) entry which is preliminary data.</text>
</comment>
<dbReference type="PANTHER" id="PTHR10472:SF5">
    <property type="entry name" value="D-AMINOACYL-TRNA DEACYLASE 1"/>
    <property type="match status" value="1"/>
</dbReference>
<dbReference type="EC" id="3.1.1.-" evidence="2"/>
<keyword evidence="2" id="KW-0694">RNA-binding</keyword>
<dbReference type="Proteomes" id="UP000294581">
    <property type="component" value="Unassembled WGS sequence"/>
</dbReference>
<evidence type="ECO:0000256" key="2">
    <source>
        <dbReference type="HAMAP-Rule" id="MF_00518"/>
    </source>
</evidence>
<dbReference type="InterPro" id="IPR023509">
    <property type="entry name" value="DTD-like_sf"/>
</dbReference>
<keyword evidence="2" id="KW-0963">Cytoplasm</keyword>
<proteinExistence type="inferred from homology"/>
<comment type="function">
    <text evidence="2">An aminoacyl-tRNA editing enzyme that deacylates mischarged D-aminoacyl-tRNAs. Also deacylates mischarged glycyl-tRNA(Ala), protecting cells against glycine mischarging by AlaRS. Acts via tRNA-based rather than protein-based catalysis; rejects L-amino acids rather than detecting D-amino acids in the active site. By recycling D-aminoacyl-tRNA to D-amino acids and free tRNA molecules, this enzyme counteracts the toxicity associated with the formation of D-aminoacyl-tRNA entities in vivo and helps enforce protein L-homochirality.</text>
</comment>
<dbReference type="GO" id="GO:0106026">
    <property type="term" value="F:Gly-tRNA(Ala) deacylase activity"/>
    <property type="evidence" value="ECO:0007669"/>
    <property type="project" value="UniProtKB-UniRule"/>
</dbReference>
<dbReference type="RefSeq" id="WP_134158046.1">
    <property type="nucleotide sequence ID" value="NZ_SORF01000001.1"/>
</dbReference>
<comment type="domain">
    <text evidence="2">A Gly-cisPro motif from one monomer fits into the active site of the other monomer to allow specific chiral rejection of L-amino acids.</text>
</comment>
<dbReference type="AlphaFoldDB" id="A0A4R8LW21"/>
<dbReference type="PANTHER" id="PTHR10472">
    <property type="entry name" value="D-TYROSYL-TRNA TYR DEACYLASE"/>
    <property type="match status" value="1"/>
</dbReference>
<comment type="similarity">
    <text evidence="1 2">Belongs to the DTD family.</text>
</comment>
<reference evidence="3 4" key="1">
    <citation type="submission" date="2019-03" db="EMBL/GenBank/DDBJ databases">
        <title>Genomic Encyclopedia of Type Strains, Phase IV (KMG-IV): sequencing the most valuable type-strain genomes for metagenomic binning, comparative biology and taxonomic classification.</title>
        <authorList>
            <person name="Goeker M."/>
        </authorList>
    </citation>
    <scope>NUCLEOTIDE SEQUENCE [LARGE SCALE GENOMIC DNA]</scope>
    <source>
        <strain evidence="3 4">DSM 17974</strain>
    </source>
</reference>
<dbReference type="GO" id="GO:0043908">
    <property type="term" value="F:Ser(Gly)-tRNA(Ala) hydrolase activity"/>
    <property type="evidence" value="ECO:0007669"/>
    <property type="project" value="UniProtKB-UniRule"/>
</dbReference>
<comment type="subunit">
    <text evidence="2">Homodimer.</text>
</comment>
<comment type="catalytic activity">
    <reaction evidence="2">
        <text>a D-aminoacyl-tRNA + H2O = a tRNA + a D-alpha-amino acid + H(+)</text>
        <dbReference type="Rhea" id="RHEA:13953"/>
        <dbReference type="Rhea" id="RHEA-COMP:10123"/>
        <dbReference type="Rhea" id="RHEA-COMP:10124"/>
        <dbReference type="ChEBI" id="CHEBI:15377"/>
        <dbReference type="ChEBI" id="CHEBI:15378"/>
        <dbReference type="ChEBI" id="CHEBI:59871"/>
        <dbReference type="ChEBI" id="CHEBI:78442"/>
        <dbReference type="ChEBI" id="CHEBI:79333"/>
        <dbReference type="EC" id="3.1.1.96"/>
    </reaction>
</comment>
<evidence type="ECO:0000256" key="1">
    <source>
        <dbReference type="ARBA" id="ARBA00009673"/>
    </source>
</evidence>
<sequence>MRVVVQRSGPARVEVEGEIVGQIAGGLVLLVGVSKGDTEEDAVYLADKIVGLRIFPDTEGKLNRDVREAGGSILSVSQFTLYGDARKGRRPSYAEAAAPDVAVDLYNRFNQLLRDRDVHVETGQFRAMMQVHLVNDGPVTLLLDSKKVF</sequence>
<keyword evidence="2" id="KW-0378">Hydrolase</keyword>
<keyword evidence="2" id="KW-0820">tRNA-binding</keyword>
<dbReference type="GO" id="GO:0019478">
    <property type="term" value="P:D-amino acid catabolic process"/>
    <property type="evidence" value="ECO:0007669"/>
    <property type="project" value="UniProtKB-UniRule"/>
</dbReference>
<name>A0A4R8LW21_9BACL</name>
<protein>
    <recommendedName>
        <fullName evidence="2">D-aminoacyl-tRNA deacylase</fullName>
        <shortName evidence="2">DTD</shortName>
        <ecNumber evidence="2">3.1.1.96</ecNumber>
    </recommendedName>
    <alternativeName>
        <fullName evidence="2">Gly-tRNA(Ala) deacylase</fullName>
        <ecNumber evidence="2">3.1.1.-</ecNumber>
    </alternativeName>
</protein>
<feature type="short sequence motif" description="Gly-cisPro motif, important for rejection of L-amino acids" evidence="2">
    <location>
        <begin position="137"/>
        <end position="138"/>
    </location>
</feature>
<comment type="catalytic activity">
    <reaction evidence="2">
        <text>glycyl-tRNA(Ala) + H2O = tRNA(Ala) + glycine + H(+)</text>
        <dbReference type="Rhea" id="RHEA:53744"/>
        <dbReference type="Rhea" id="RHEA-COMP:9657"/>
        <dbReference type="Rhea" id="RHEA-COMP:13640"/>
        <dbReference type="ChEBI" id="CHEBI:15377"/>
        <dbReference type="ChEBI" id="CHEBI:15378"/>
        <dbReference type="ChEBI" id="CHEBI:57305"/>
        <dbReference type="ChEBI" id="CHEBI:78442"/>
        <dbReference type="ChEBI" id="CHEBI:78522"/>
    </reaction>
</comment>
<dbReference type="NCBIfam" id="TIGR00256">
    <property type="entry name" value="D-aminoacyl-tRNA deacylase"/>
    <property type="match status" value="1"/>
</dbReference>
<dbReference type="OrthoDB" id="9801395at2"/>
<accession>A0A4R8LW21</accession>
<dbReference type="GO" id="GO:0051500">
    <property type="term" value="F:D-tyrosyl-tRNA(Tyr) deacylase activity"/>
    <property type="evidence" value="ECO:0007669"/>
    <property type="project" value="TreeGrafter"/>
</dbReference>
<comment type="subcellular location">
    <subcellularLocation>
        <location evidence="2">Cytoplasm</location>
    </subcellularLocation>
</comment>
<gene>
    <name evidence="2" type="primary">dtd</name>
    <name evidence="3" type="ORF">C7445_10136</name>
</gene>
<dbReference type="HAMAP" id="MF_00518">
    <property type="entry name" value="Deacylase_Dtd"/>
    <property type="match status" value="1"/>
</dbReference>
<evidence type="ECO:0000313" key="3">
    <source>
        <dbReference type="EMBL" id="TDY51045.1"/>
    </source>
</evidence>
<dbReference type="InterPro" id="IPR003732">
    <property type="entry name" value="Daa-tRNA_deacyls_DTD"/>
</dbReference>
<dbReference type="CDD" id="cd00563">
    <property type="entry name" value="Dtyr_deacylase"/>
    <property type="match status" value="1"/>
</dbReference>